<dbReference type="AlphaFoldDB" id="A0A1H8MML5"/>
<protein>
    <submittedName>
        <fullName evidence="1">Entry exclusion lipoprotein TrbK</fullName>
    </submittedName>
</protein>
<keyword evidence="1" id="KW-0449">Lipoprotein</keyword>
<reference evidence="1 2" key="1">
    <citation type="submission" date="2016-10" db="EMBL/GenBank/DDBJ databases">
        <authorList>
            <person name="de Groot N.N."/>
        </authorList>
    </citation>
    <scope>NUCLEOTIDE SEQUENCE [LARGE SCALE GENOMIC DNA]</scope>
    <source>
        <strain evidence="1 2">Nl18</strain>
    </source>
</reference>
<name>A0A1H8MML5_9PROT</name>
<sequence length="70" mass="7776">MKKRTTLMMVLLTGNLLTGCGSKEPEKVEEPNPACAELAWTTDPDKQEALLKECPKGLPEGYKPSQKKSW</sequence>
<dbReference type="InterPro" id="IPR027584">
    <property type="entry name" value="TrbK_RP4"/>
</dbReference>
<organism evidence="1 2">
    <name type="scientific">Nitrosospira multiformis</name>
    <dbReference type="NCBI Taxonomy" id="1231"/>
    <lineage>
        <taxon>Bacteria</taxon>
        <taxon>Pseudomonadati</taxon>
        <taxon>Pseudomonadota</taxon>
        <taxon>Betaproteobacteria</taxon>
        <taxon>Nitrosomonadales</taxon>
        <taxon>Nitrosomonadaceae</taxon>
        <taxon>Nitrosospira</taxon>
    </lineage>
</organism>
<dbReference type="Proteomes" id="UP000183898">
    <property type="component" value="Unassembled WGS sequence"/>
</dbReference>
<evidence type="ECO:0000313" key="2">
    <source>
        <dbReference type="Proteomes" id="UP000183898"/>
    </source>
</evidence>
<dbReference type="NCBIfam" id="TIGR04359">
    <property type="entry name" value="TrbK_RP4"/>
    <property type="match status" value="1"/>
</dbReference>
<dbReference type="EMBL" id="FOCT01000013">
    <property type="protein sequence ID" value="SEO18488.1"/>
    <property type="molecule type" value="Genomic_DNA"/>
</dbReference>
<accession>A0A1H8MML5</accession>
<dbReference type="RefSeq" id="WP_074748454.1">
    <property type="nucleotide sequence ID" value="NZ_FOCT01000013.1"/>
</dbReference>
<evidence type="ECO:0000313" key="1">
    <source>
        <dbReference type="EMBL" id="SEO18488.1"/>
    </source>
</evidence>
<gene>
    <name evidence="1" type="ORF">SAMN05216404_11336</name>
</gene>
<dbReference type="PROSITE" id="PS51257">
    <property type="entry name" value="PROKAR_LIPOPROTEIN"/>
    <property type="match status" value="1"/>
</dbReference>
<proteinExistence type="predicted"/>